<dbReference type="EMBL" id="CP030759">
    <property type="protein sequence ID" value="AXA37523.1"/>
    <property type="molecule type" value="Genomic_DNA"/>
</dbReference>
<dbReference type="InterPro" id="IPR002731">
    <property type="entry name" value="ATPase_BadF"/>
</dbReference>
<dbReference type="InterPro" id="IPR052519">
    <property type="entry name" value="Euk-type_GlcNAc_Kinase"/>
</dbReference>
<dbReference type="Gene3D" id="3.30.420.40">
    <property type="match status" value="2"/>
</dbReference>
<dbReference type="InterPro" id="IPR043129">
    <property type="entry name" value="ATPase_NBD"/>
</dbReference>
<keyword evidence="2" id="KW-0808">Transferase</keyword>
<gene>
    <name evidence="2" type="ORF">BRCON_2781</name>
</gene>
<dbReference type="Pfam" id="PF01869">
    <property type="entry name" value="BcrAD_BadFG"/>
    <property type="match status" value="1"/>
</dbReference>
<dbReference type="PANTHER" id="PTHR43190">
    <property type="entry name" value="N-ACETYL-D-GLUCOSAMINE KINASE"/>
    <property type="match status" value="1"/>
</dbReference>
<dbReference type="SUPFAM" id="SSF53067">
    <property type="entry name" value="Actin-like ATPase domain"/>
    <property type="match status" value="2"/>
</dbReference>
<proteinExistence type="predicted"/>
<evidence type="ECO:0000313" key="3">
    <source>
        <dbReference type="Proteomes" id="UP000262583"/>
    </source>
</evidence>
<keyword evidence="2" id="KW-0418">Kinase</keyword>
<protein>
    <submittedName>
        <fullName evidence="2">N-acetylglucosamine kinase NagC</fullName>
    </submittedName>
</protein>
<evidence type="ECO:0000313" key="2">
    <source>
        <dbReference type="EMBL" id="AXA37523.1"/>
    </source>
</evidence>
<feature type="domain" description="ATPase BadF/BadG/BcrA/BcrD type" evidence="1">
    <location>
        <begin position="6"/>
        <end position="302"/>
    </location>
</feature>
<evidence type="ECO:0000259" key="1">
    <source>
        <dbReference type="Pfam" id="PF01869"/>
    </source>
</evidence>
<dbReference type="PANTHER" id="PTHR43190:SF3">
    <property type="entry name" value="N-ACETYL-D-GLUCOSAMINE KINASE"/>
    <property type="match status" value="1"/>
</dbReference>
<dbReference type="GO" id="GO:0016301">
    <property type="term" value="F:kinase activity"/>
    <property type="evidence" value="ECO:0007669"/>
    <property type="project" value="UniProtKB-KW"/>
</dbReference>
<dbReference type="KEGG" id="schv:BRCON_2781"/>
<reference evidence="2 3" key="1">
    <citation type="submission" date="2018-05" db="EMBL/GenBank/DDBJ databases">
        <title>A metagenomic window into the 2 km-deep terrestrial subsurface aquifer revealed taxonomically and functionally diverse microbial community comprising novel uncultured bacterial lineages.</title>
        <authorList>
            <person name="Kadnikov V.V."/>
            <person name="Mardanov A.V."/>
            <person name="Beletsky A.V."/>
            <person name="Banks D."/>
            <person name="Pimenov N.V."/>
            <person name="Frank Y.A."/>
            <person name="Karnachuk O.V."/>
            <person name="Ravin N.V."/>
        </authorList>
    </citation>
    <scope>NUCLEOTIDE SEQUENCE [LARGE SCALE GENOMIC DNA]</scope>
    <source>
        <strain evidence="2">BY</strain>
    </source>
</reference>
<dbReference type="CDD" id="cd24007">
    <property type="entry name" value="ASKHA_NBD_eukNAGK-like"/>
    <property type="match status" value="1"/>
</dbReference>
<dbReference type="Proteomes" id="UP000262583">
    <property type="component" value="Chromosome"/>
</dbReference>
<organism evidence="2 3">
    <name type="scientific">Sumerlaea chitinivorans</name>
    <dbReference type="NCBI Taxonomy" id="2250252"/>
    <lineage>
        <taxon>Bacteria</taxon>
        <taxon>Candidatus Sumerlaeota</taxon>
        <taxon>Candidatus Sumerlaeia</taxon>
        <taxon>Candidatus Sumerlaeales</taxon>
        <taxon>Candidatus Sumerlaeaceae</taxon>
        <taxon>Candidatus Sumerlaea</taxon>
    </lineage>
</organism>
<dbReference type="AlphaFoldDB" id="A0A2Z4YAS8"/>
<accession>A0A2Z4YAS8</accession>
<sequence length="318" mass="33663">MAKYVIGVDGGGTKTLGAIAGEDGQVLATHEVGSTNHHSNPLEVVRRNLSELIDTLLQKSGVARDDVACICTGMAGVDRPDDKALVRSMMAEFLPNALSVPVNDGLIALVGGTLRAYGIMVISGTGSIAVGVNKEGVQGRSGGWGHILGDEGSGYAIGLRGLRAVCRAYDGRGLPTLLQQLLEEQMGFSKPEQILGWVKQIQANKTDIGALSRIVHKAAEQGDEVAQTILREEADELALAAEAVAKKLFGADRDFEIVVGGGNLRKSAYYFALFRAAVEQRLPGVNVIHPRREPVEGAILYALEQLKKQETVGTGGRA</sequence>
<name>A0A2Z4YAS8_SUMC1</name>